<dbReference type="AlphaFoldDB" id="A0A840QIX8"/>
<dbReference type="Proteomes" id="UP000584374">
    <property type="component" value="Unassembled WGS sequence"/>
</dbReference>
<accession>A0A840QIX8</accession>
<evidence type="ECO:0000313" key="2">
    <source>
        <dbReference type="Proteomes" id="UP000584374"/>
    </source>
</evidence>
<reference evidence="1 2" key="1">
    <citation type="submission" date="2020-08" db="EMBL/GenBank/DDBJ databases">
        <title>Sequencing the genomes of 1000 actinobacteria strains.</title>
        <authorList>
            <person name="Klenk H.-P."/>
        </authorList>
    </citation>
    <scope>NUCLEOTIDE SEQUENCE [LARGE SCALE GENOMIC DNA]</scope>
    <source>
        <strain evidence="1 2">DSM 45584</strain>
    </source>
</reference>
<proteinExistence type="predicted"/>
<sequence>MITDETTTGNNHTYVYIRTVRTPTGSTVRATVHRDFYPHQSFALAQVLTHDMTWTDLTFEPPEQWWDTTPVPRDKHLDTVAELAPIAEKLIDRALIIIGDPPHPAQH</sequence>
<evidence type="ECO:0000313" key="1">
    <source>
        <dbReference type="EMBL" id="MBB5157443.1"/>
    </source>
</evidence>
<comment type="caution">
    <text evidence="1">The sequence shown here is derived from an EMBL/GenBank/DDBJ whole genome shotgun (WGS) entry which is preliminary data.</text>
</comment>
<protein>
    <submittedName>
        <fullName evidence="1">Uncharacterized protein</fullName>
    </submittedName>
</protein>
<organism evidence="1 2">
    <name type="scientific">Saccharopolyspora phatthalungensis</name>
    <dbReference type="NCBI Taxonomy" id="664693"/>
    <lineage>
        <taxon>Bacteria</taxon>
        <taxon>Bacillati</taxon>
        <taxon>Actinomycetota</taxon>
        <taxon>Actinomycetes</taxon>
        <taxon>Pseudonocardiales</taxon>
        <taxon>Pseudonocardiaceae</taxon>
        <taxon>Saccharopolyspora</taxon>
    </lineage>
</organism>
<dbReference type="RefSeq" id="WP_184728369.1">
    <property type="nucleotide sequence ID" value="NZ_JACHIW010000001.1"/>
</dbReference>
<gene>
    <name evidence="1" type="ORF">BJ970_004977</name>
</gene>
<keyword evidence="2" id="KW-1185">Reference proteome</keyword>
<dbReference type="EMBL" id="JACHIW010000001">
    <property type="protein sequence ID" value="MBB5157443.1"/>
    <property type="molecule type" value="Genomic_DNA"/>
</dbReference>
<name>A0A840QIX8_9PSEU</name>